<dbReference type="AlphaFoldDB" id="A0A3A3YXN8"/>
<gene>
    <name evidence="4" type="ORF">D5H78_18120</name>
</gene>
<evidence type="ECO:0000256" key="2">
    <source>
        <dbReference type="ARBA" id="ARBA00023315"/>
    </source>
</evidence>
<dbReference type="CDD" id="cd04301">
    <property type="entry name" value="NAT_SF"/>
    <property type="match status" value="1"/>
</dbReference>
<keyword evidence="1 4" id="KW-0808">Transferase</keyword>
<keyword evidence="5" id="KW-1185">Reference proteome</keyword>
<organism evidence="4 5">
    <name type="scientific">Vallicoccus soli</name>
    <dbReference type="NCBI Taxonomy" id="2339232"/>
    <lineage>
        <taxon>Bacteria</taxon>
        <taxon>Bacillati</taxon>
        <taxon>Actinomycetota</taxon>
        <taxon>Actinomycetes</taxon>
        <taxon>Motilibacterales</taxon>
        <taxon>Vallicoccaceae</taxon>
        <taxon>Vallicoccus</taxon>
    </lineage>
</organism>
<evidence type="ECO:0000256" key="1">
    <source>
        <dbReference type="ARBA" id="ARBA00022679"/>
    </source>
</evidence>
<dbReference type="Proteomes" id="UP000265614">
    <property type="component" value="Unassembled WGS sequence"/>
</dbReference>
<evidence type="ECO:0000313" key="4">
    <source>
        <dbReference type="EMBL" id="RJK92775.1"/>
    </source>
</evidence>
<dbReference type="Pfam" id="PF00583">
    <property type="entry name" value="Acetyltransf_1"/>
    <property type="match status" value="1"/>
</dbReference>
<proteinExistence type="predicted"/>
<reference evidence="4 5" key="1">
    <citation type="submission" date="2018-09" db="EMBL/GenBank/DDBJ databases">
        <title>YIM 75000 draft genome.</title>
        <authorList>
            <person name="Tang S."/>
            <person name="Feng Y."/>
        </authorList>
    </citation>
    <scope>NUCLEOTIDE SEQUENCE [LARGE SCALE GENOMIC DNA]</scope>
    <source>
        <strain evidence="4 5">YIM 75000</strain>
    </source>
</reference>
<name>A0A3A3YXN8_9ACTN</name>
<accession>A0A3A3YXN8</accession>
<dbReference type="PROSITE" id="PS51186">
    <property type="entry name" value="GNAT"/>
    <property type="match status" value="1"/>
</dbReference>
<dbReference type="EMBL" id="QZEZ01000012">
    <property type="protein sequence ID" value="RJK92775.1"/>
    <property type="molecule type" value="Genomic_DNA"/>
</dbReference>
<dbReference type="InterPro" id="IPR050832">
    <property type="entry name" value="Bact_Acetyltransf"/>
</dbReference>
<dbReference type="InterPro" id="IPR016181">
    <property type="entry name" value="Acyl_CoA_acyltransferase"/>
</dbReference>
<dbReference type="PANTHER" id="PTHR43877:SF2">
    <property type="entry name" value="AMINOALKYLPHOSPHONATE N-ACETYLTRANSFERASE-RELATED"/>
    <property type="match status" value="1"/>
</dbReference>
<dbReference type="PANTHER" id="PTHR43877">
    <property type="entry name" value="AMINOALKYLPHOSPHONATE N-ACETYLTRANSFERASE-RELATED-RELATED"/>
    <property type="match status" value="1"/>
</dbReference>
<evidence type="ECO:0000313" key="5">
    <source>
        <dbReference type="Proteomes" id="UP000265614"/>
    </source>
</evidence>
<dbReference type="Gene3D" id="3.40.630.30">
    <property type="match status" value="1"/>
</dbReference>
<evidence type="ECO:0000259" key="3">
    <source>
        <dbReference type="PROSITE" id="PS51186"/>
    </source>
</evidence>
<dbReference type="InterPro" id="IPR000182">
    <property type="entry name" value="GNAT_dom"/>
</dbReference>
<feature type="domain" description="N-acetyltransferase" evidence="3">
    <location>
        <begin position="6"/>
        <end position="154"/>
    </location>
</feature>
<sequence>MPTPVLDLRPARYDDPVAARLVAELQQEFVVRYGGPDETPVDPAEFAPPRGTFLVAWDGDEPVGCGGWRIVEPGLGEIKRMYVVAAHRGRGLSRIVLAALEDAARAAGLTRLRLETGDQQPEALRLYGTSGYAPIPRFGYYACHESSLCFAKDL</sequence>
<comment type="caution">
    <text evidence="4">The sequence shown here is derived from an EMBL/GenBank/DDBJ whole genome shotgun (WGS) entry which is preliminary data.</text>
</comment>
<keyword evidence="2" id="KW-0012">Acyltransferase</keyword>
<dbReference type="RefSeq" id="WP_119951910.1">
    <property type="nucleotide sequence ID" value="NZ_QZEZ01000012.1"/>
</dbReference>
<dbReference type="SUPFAM" id="SSF55729">
    <property type="entry name" value="Acyl-CoA N-acyltransferases (Nat)"/>
    <property type="match status" value="1"/>
</dbReference>
<protein>
    <submittedName>
        <fullName evidence="4">GNAT family N-acetyltransferase</fullName>
    </submittedName>
</protein>
<dbReference type="OrthoDB" id="70840at2"/>
<dbReference type="GO" id="GO:0016747">
    <property type="term" value="F:acyltransferase activity, transferring groups other than amino-acyl groups"/>
    <property type="evidence" value="ECO:0007669"/>
    <property type="project" value="InterPro"/>
</dbReference>